<feature type="compositionally biased region" description="Pro residues" evidence="2">
    <location>
        <begin position="637"/>
        <end position="668"/>
    </location>
</feature>
<reference evidence="3" key="1">
    <citation type="journal article" date="2020" name="Stud. Mycol.">
        <title>101 Dothideomycetes genomes: a test case for predicting lifestyles and emergence of pathogens.</title>
        <authorList>
            <person name="Haridas S."/>
            <person name="Albert R."/>
            <person name="Binder M."/>
            <person name="Bloem J."/>
            <person name="Labutti K."/>
            <person name="Salamov A."/>
            <person name="Andreopoulos B."/>
            <person name="Baker S."/>
            <person name="Barry K."/>
            <person name="Bills G."/>
            <person name="Bluhm B."/>
            <person name="Cannon C."/>
            <person name="Castanera R."/>
            <person name="Culley D."/>
            <person name="Daum C."/>
            <person name="Ezra D."/>
            <person name="Gonzalez J."/>
            <person name="Henrissat B."/>
            <person name="Kuo A."/>
            <person name="Liang C."/>
            <person name="Lipzen A."/>
            <person name="Lutzoni F."/>
            <person name="Magnuson J."/>
            <person name="Mondo S."/>
            <person name="Nolan M."/>
            <person name="Ohm R."/>
            <person name="Pangilinan J."/>
            <person name="Park H.-J."/>
            <person name="Ramirez L."/>
            <person name="Alfaro M."/>
            <person name="Sun H."/>
            <person name="Tritt A."/>
            <person name="Yoshinaga Y."/>
            <person name="Zwiers L.-H."/>
            <person name="Turgeon B."/>
            <person name="Goodwin S."/>
            <person name="Spatafora J."/>
            <person name="Crous P."/>
            <person name="Grigoriev I."/>
        </authorList>
    </citation>
    <scope>NUCLEOTIDE SEQUENCE</scope>
    <source>
        <strain evidence="3">ATCC 16933</strain>
    </source>
</reference>
<dbReference type="GO" id="GO:0016192">
    <property type="term" value="P:vesicle-mediated transport"/>
    <property type="evidence" value="ECO:0007669"/>
    <property type="project" value="InterPro"/>
</dbReference>
<accession>A0A6A6P5F2</accession>
<dbReference type="InterPro" id="IPR001619">
    <property type="entry name" value="Sec1-like"/>
</dbReference>
<dbReference type="InterPro" id="IPR027482">
    <property type="entry name" value="Sec1-like_dom2"/>
</dbReference>
<evidence type="ECO:0000313" key="4">
    <source>
        <dbReference type="Proteomes" id="UP000799766"/>
    </source>
</evidence>
<evidence type="ECO:0000256" key="1">
    <source>
        <dbReference type="ARBA" id="ARBA00009884"/>
    </source>
</evidence>
<dbReference type="AlphaFoldDB" id="A0A6A6P5F2"/>
<feature type="region of interest" description="Disordered" evidence="2">
    <location>
        <begin position="633"/>
        <end position="737"/>
    </location>
</feature>
<proteinExistence type="inferred from homology"/>
<dbReference type="Gene3D" id="3.90.830.10">
    <property type="entry name" value="Syntaxin Binding Protein 1, Chain A, domain 2"/>
    <property type="match status" value="1"/>
</dbReference>
<dbReference type="PIRSF" id="PIRSF005715">
    <property type="entry name" value="VPS45_Sec1"/>
    <property type="match status" value="1"/>
</dbReference>
<dbReference type="InterPro" id="IPR043127">
    <property type="entry name" value="Sec-1-like_dom3a"/>
</dbReference>
<protein>
    <submittedName>
        <fullName evidence="3">Sec1 family superfamily</fullName>
    </submittedName>
</protein>
<dbReference type="InterPro" id="IPR036045">
    <property type="entry name" value="Sec1-like_sf"/>
</dbReference>
<sequence>MGVSIIDVQRDIILDHVRNTARGEWKVLVLDQTSKKLVDNVVKEDDILNHKITNIELIEDRRPMNQDMDVVYLLSPQSHIVDCLMADLDRRRYRRSYLIWTSLLHPSLRERIERSSFARDQIVLFRVINIDYYPRESHLVTFRDPWSFPTLFHPACNNLVRQHLEDLAQKIVSVCVSLGEYPTIRYYRPQNPNHEAAVLCSHLARFVQEEMDMYAQYHADFPPQTNRPRGALYITDRSMDLYSPFLHEFTYQAMAHDLLRIKDGDKVTYKTVVNEGRPDAEEKEMEIGEKDKIWVENRHRHMKDTIEKLMGDFQKFIADNPHFTNAEDGASLNAIKDMLAGLPQFQEMKEAYSLHLTMAQECMNIFQHHKLPDVAAVEQTLATGVDEDYRKPKNITDQVVRTLDEEDIKPGDRLRLLALFMLFRNGILPDDLTKLLAHAQLPPQDGEVLMNLDLLGARVARALKDTTPPPPRLFPVKQGPPSADAEEYALSRFNTNLKYMLEHHVHSTLDQNTFPYTKPHLDAPANGTAQDNISAASLRSAKPTWAKSRLSSVEPRQRVIVFMAGGATYAESRACYEVSKATSRDVFLITSHMLTPGLFMRQLGDLSVDKRRLGIPAEGPKPKAPAHLFEKEAAPLPSGPSPHQGPAPGGPRPSPSPAPSGGRPPPPLSGGLPSRPAAPSPAPPMQGIANMTLSSGGSRTGSPRPPATGSSDGSTHDQKGKLHKEDKKKKHHFFGKK</sequence>
<dbReference type="OrthoDB" id="2228at2759"/>
<dbReference type="SUPFAM" id="SSF56815">
    <property type="entry name" value="Sec1/munc18-like (SM) proteins"/>
    <property type="match status" value="1"/>
</dbReference>
<organism evidence="3 4">
    <name type="scientific">Lineolata rhizophorae</name>
    <dbReference type="NCBI Taxonomy" id="578093"/>
    <lineage>
        <taxon>Eukaryota</taxon>
        <taxon>Fungi</taxon>
        <taxon>Dikarya</taxon>
        <taxon>Ascomycota</taxon>
        <taxon>Pezizomycotina</taxon>
        <taxon>Dothideomycetes</taxon>
        <taxon>Dothideomycetes incertae sedis</taxon>
        <taxon>Lineolatales</taxon>
        <taxon>Lineolataceae</taxon>
        <taxon>Lineolata</taxon>
    </lineage>
</organism>
<dbReference type="PANTHER" id="PTHR11679">
    <property type="entry name" value="VESICLE PROTEIN SORTING-ASSOCIATED"/>
    <property type="match status" value="1"/>
</dbReference>
<dbReference type="Gene3D" id="1.25.40.60">
    <property type="match status" value="1"/>
</dbReference>
<dbReference type="Gene3D" id="3.40.50.1910">
    <property type="match status" value="1"/>
</dbReference>
<dbReference type="Pfam" id="PF00995">
    <property type="entry name" value="Sec1"/>
    <property type="match status" value="1"/>
</dbReference>
<dbReference type="InterPro" id="IPR043154">
    <property type="entry name" value="Sec-1-like_dom1"/>
</dbReference>
<dbReference type="EMBL" id="MU001676">
    <property type="protein sequence ID" value="KAF2459129.1"/>
    <property type="molecule type" value="Genomic_DNA"/>
</dbReference>
<evidence type="ECO:0000313" key="3">
    <source>
        <dbReference type="EMBL" id="KAF2459129.1"/>
    </source>
</evidence>
<comment type="similarity">
    <text evidence="1">Belongs to the STXBP/unc-18/SEC1 family.</text>
</comment>
<keyword evidence="4" id="KW-1185">Reference proteome</keyword>
<name>A0A6A6P5F2_9PEZI</name>
<gene>
    <name evidence="3" type="ORF">BDY21DRAFT_384969</name>
</gene>
<feature type="compositionally biased region" description="Basic residues" evidence="2">
    <location>
        <begin position="726"/>
        <end position="737"/>
    </location>
</feature>
<dbReference type="Proteomes" id="UP000799766">
    <property type="component" value="Unassembled WGS sequence"/>
</dbReference>
<feature type="compositionally biased region" description="Basic and acidic residues" evidence="2">
    <location>
        <begin position="714"/>
        <end position="725"/>
    </location>
</feature>
<dbReference type="Gene3D" id="3.40.50.2060">
    <property type="match status" value="1"/>
</dbReference>
<evidence type="ECO:0000256" key="2">
    <source>
        <dbReference type="SAM" id="MobiDB-lite"/>
    </source>
</evidence>